<evidence type="ECO:0000259" key="2">
    <source>
        <dbReference type="Pfam" id="PF14451"/>
    </source>
</evidence>
<feature type="domain" description="Mut7-C RNAse" evidence="1">
    <location>
        <begin position="105"/>
        <end position="247"/>
    </location>
</feature>
<dbReference type="InterPro" id="IPR027798">
    <property type="entry name" value="Ub_Mut7C"/>
</dbReference>
<dbReference type="Proteomes" id="UP001163255">
    <property type="component" value="Chromosome"/>
</dbReference>
<dbReference type="InterPro" id="IPR002782">
    <property type="entry name" value="Mut7-C_RNAse_dom"/>
</dbReference>
<dbReference type="Pfam" id="PF14451">
    <property type="entry name" value="Ub-Mut7C"/>
    <property type="match status" value="1"/>
</dbReference>
<name>A0ABY6GSZ1_9GAMM</name>
<dbReference type="PANTHER" id="PTHR39081:SF1">
    <property type="entry name" value="MUT7-C RNASE DOMAIN-CONTAINING PROTEIN"/>
    <property type="match status" value="1"/>
</dbReference>
<sequence>MNTSSHPFIQRQARFRFYAELNDYLPLVRRFKPTVHGFIGTPSVKDLIEAQQVPHTEVDLILVNGGSVNFAYRLKGEEEVSVYPVFERLDLKGLQRLRPEPLRQTRFIADVHLGKLARYLRILGFDTLYRNDYSDHEIVDIALKEHRIILTRDLGILKYHQVTHGYWPRNTQPRLQLKELIEALQLDKQFKPFTRCSTCNDRLMSVPVDLIRHHLLEQTRLYYTEFYQCRGCLQVYWKGSHYHRLREWLRI</sequence>
<protein>
    <submittedName>
        <fullName evidence="3">Mut7-C ubiquitin/RNAse domain-containing protein</fullName>
    </submittedName>
</protein>
<dbReference type="PANTHER" id="PTHR39081">
    <property type="entry name" value="MUT7-C DOMAIN-CONTAINING PROTEIN"/>
    <property type="match status" value="1"/>
</dbReference>
<keyword evidence="4" id="KW-1185">Reference proteome</keyword>
<reference evidence="3" key="1">
    <citation type="submission" date="2022-10" db="EMBL/GenBank/DDBJ databases">
        <title>Completed Genome Sequence of two octocoral isolated bacterium, Endozoicomonas euniceicola EF212T and Endozoicomonas gorgoniicola PS125T.</title>
        <authorList>
            <person name="Chiou Y.-J."/>
            <person name="Chen Y.-H."/>
        </authorList>
    </citation>
    <scope>NUCLEOTIDE SEQUENCE</scope>
    <source>
        <strain evidence="3">EF212</strain>
    </source>
</reference>
<organism evidence="3 4">
    <name type="scientific">Endozoicomonas euniceicola</name>
    <dbReference type="NCBI Taxonomy" id="1234143"/>
    <lineage>
        <taxon>Bacteria</taxon>
        <taxon>Pseudomonadati</taxon>
        <taxon>Pseudomonadota</taxon>
        <taxon>Gammaproteobacteria</taxon>
        <taxon>Oceanospirillales</taxon>
        <taxon>Endozoicomonadaceae</taxon>
        <taxon>Endozoicomonas</taxon>
    </lineage>
</organism>
<evidence type="ECO:0000259" key="1">
    <source>
        <dbReference type="Pfam" id="PF01927"/>
    </source>
</evidence>
<evidence type="ECO:0000313" key="3">
    <source>
        <dbReference type="EMBL" id="UYM15869.1"/>
    </source>
</evidence>
<accession>A0ABY6GSZ1</accession>
<proteinExistence type="predicted"/>
<dbReference type="Pfam" id="PF01927">
    <property type="entry name" value="Mut7-C"/>
    <property type="match status" value="1"/>
</dbReference>
<feature type="domain" description="Ubiquitin Mut7-C" evidence="2">
    <location>
        <begin position="12"/>
        <end position="90"/>
    </location>
</feature>
<dbReference type="RefSeq" id="WP_262598084.1">
    <property type="nucleotide sequence ID" value="NZ_CP103300.1"/>
</dbReference>
<evidence type="ECO:0000313" key="4">
    <source>
        <dbReference type="Proteomes" id="UP001163255"/>
    </source>
</evidence>
<dbReference type="EMBL" id="CP103300">
    <property type="protein sequence ID" value="UYM15869.1"/>
    <property type="molecule type" value="Genomic_DNA"/>
</dbReference>
<gene>
    <name evidence="3" type="ORF">NX720_24125</name>
</gene>